<dbReference type="Pfam" id="PF07690">
    <property type="entry name" value="MFS_1"/>
    <property type="match status" value="1"/>
</dbReference>
<feature type="transmembrane region" description="Helical" evidence="7">
    <location>
        <begin position="280"/>
        <end position="298"/>
    </location>
</feature>
<keyword evidence="5 7" id="KW-1133">Transmembrane helix</keyword>
<dbReference type="SUPFAM" id="SSF103473">
    <property type="entry name" value="MFS general substrate transporter"/>
    <property type="match status" value="1"/>
</dbReference>
<sequence length="403" mass="43401">MFRNRYVRTIMMSRMLLQLGVWVRNFAILLYVTDLTNNDPLYVSLISVAEFAPIFVFAIIGGTFADRWPPKRTMVWCDMLSALSVLVVLLVVLSGSWHALLFATLVSSILSQFSQPSGMKLFKQHVPAEQLQGVMAMFQTLVAVFTVIGPILGTFLYQRYGIELSIALMVVMFVGSGFVLSRLPRDAEPERAAADRSFKREMLAGLRYVRESRVLTTLGAIFAIMGIAVGMIQPLGLYVAIEKLSRDKTFLQWLLTVNGAAMLVGGAFIVGLAKKVSPQALLATGLIVSSVGTAGIGWSSSLALTLLLQVLTGLFYPTVHAGINTMMLKNTESSFVGRVGGALSPIFTGTMVVGMSFAGLLKEALSLSGVYTLSGALFMIGAFSLILIIRGRSASVGGRSGAA</sequence>
<dbReference type="PANTHER" id="PTHR43266:SF8">
    <property type="entry name" value="MACROLIDE-EFFLUX PROTEIN"/>
    <property type="match status" value="1"/>
</dbReference>
<feature type="transmembrane region" description="Helical" evidence="7">
    <location>
        <begin position="214"/>
        <end position="241"/>
    </location>
</feature>
<keyword evidence="6 7" id="KW-0472">Membrane</keyword>
<proteinExistence type="predicted"/>
<evidence type="ECO:0000256" key="6">
    <source>
        <dbReference type="ARBA" id="ARBA00023136"/>
    </source>
</evidence>
<dbReference type="InterPro" id="IPR011701">
    <property type="entry name" value="MFS"/>
</dbReference>
<dbReference type="PANTHER" id="PTHR43266">
    <property type="entry name" value="MACROLIDE-EFFLUX PROTEIN"/>
    <property type="match status" value="1"/>
</dbReference>
<evidence type="ECO:0000313" key="10">
    <source>
        <dbReference type="Proteomes" id="UP001589619"/>
    </source>
</evidence>
<evidence type="ECO:0000256" key="1">
    <source>
        <dbReference type="ARBA" id="ARBA00004651"/>
    </source>
</evidence>
<dbReference type="PROSITE" id="PS50850">
    <property type="entry name" value="MFS"/>
    <property type="match status" value="1"/>
</dbReference>
<evidence type="ECO:0000256" key="4">
    <source>
        <dbReference type="ARBA" id="ARBA00022692"/>
    </source>
</evidence>
<protein>
    <submittedName>
        <fullName evidence="9">MFS transporter</fullName>
    </submittedName>
</protein>
<comment type="caution">
    <text evidence="9">The sequence shown here is derived from an EMBL/GenBank/DDBJ whole genome shotgun (WGS) entry which is preliminary data.</text>
</comment>
<name>A0ABV5W2N8_9BACL</name>
<evidence type="ECO:0000256" key="2">
    <source>
        <dbReference type="ARBA" id="ARBA00022448"/>
    </source>
</evidence>
<comment type="subcellular location">
    <subcellularLocation>
        <location evidence="1">Cell membrane</location>
        <topology evidence="1">Multi-pass membrane protein</topology>
    </subcellularLocation>
</comment>
<evidence type="ECO:0000256" key="3">
    <source>
        <dbReference type="ARBA" id="ARBA00022475"/>
    </source>
</evidence>
<keyword evidence="4 7" id="KW-0812">Transmembrane</keyword>
<feature type="transmembrane region" description="Helical" evidence="7">
    <location>
        <begin position="335"/>
        <end position="358"/>
    </location>
</feature>
<organism evidence="9 10">
    <name type="scientific">Paenibacillus hodogayensis</name>
    <dbReference type="NCBI Taxonomy" id="279208"/>
    <lineage>
        <taxon>Bacteria</taxon>
        <taxon>Bacillati</taxon>
        <taxon>Bacillota</taxon>
        <taxon>Bacilli</taxon>
        <taxon>Bacillales</taxon>
        <taxon>Paenibacillaceae</taxon>
        <taxon>Paenibacillus</taxon>
    </lineage>
</organism>
<feature type="domain" description="Major facilitator superfamily (MFS) profile" evidence="8">
    <location>
        <begin position="1"/>
        <end position="393"/>
    </location>
</feature>
<dbReference type="CDD" id="cd06173">
    <property type="entry name" value="MFS_MefA_like"/>
    <property type="match status" value="1"/>
</dbReference>
<dbReference type="EMBL" id="JBHMAG010000016">
    <property type="protein sequence ID" value="MFB9754640.1"/>
    <property type="molecule type" value="Genomic_DNA"/>
</dbReference>
<reference evidence="9 10" key="1">
    <citation type="submission" date="2024-09" db="EMBL/GenBank/DDBJ databases">
        <authorList>
            <person name="Sun Q."/>
            <person name="Mori K."/>
        </authorList>
    </citation>
    <scope>NUCLEOTIDE SEQUENCE [LARGE SCALE GENOMIC DNA]</scope>
    <source>
        <strain evidence="9 10">JCM 12520</strain>
    </source>
</reference>
<evidence type="ECO:0000259" key="8">
    <source>
        <dbReference type="PROSITE" id="PS50850"/>
    </source>
</evidence>
<feature type="transmembrane region" description="Helical" evidence="7">
    <location>
        <begin position="43"/>
        <end position="61"/>
    </location>
</feature>
<evidence type="ECO:0000313" key="9">
    <source>
        <dbReference type="EMBL" id="MFB9754640.1"/>
    </source>
</evidence>
<dbReference type="InterPro" id="IPR036259">
    <property type="entry name" value="MFS_trans_sf"/>
</dbReference>
<evidence type="ECO:0000256" key="5">
    <source>
        <dbReference type="ARBA" id="ARBA00022989"/>
    </source>
</evidence>
<feature type="transmembrane region" description="Helical" evidence="7">
    <location>
        <begin position="134"/>
        <end position="156"/>
    </location>
</feature>
<accession>A0ABV5W2N8</accession>
<feature type="transmembrane region" description="Helical" evidence="7">
    <location>
        <begin position="304"/>
        <end position="323"/>
    </location>
</feature>
<keyword evidence="3" id="KW-1003">Cell membrane</keyword>
<dbReference type="Gene3D" id="1.20.1250.20">
    <property type="entry name" value="MFS general substrate transporter like domains"/>
    <property type="match status" value="1"/>
</dbReference>
<dbReference type="InterPro" id="IPR020846">
    <property type="entry name" value="MFS_dom"/>
</dbReference>
<dbReference type="Proteomes" id="UP001589619">
    <property type="component" value="Unassembled WGS sequence"/>
</dbReference>
<feature type="transmembrane region" description="Helical" evidence="7">
    <location>
        <begin position="370"/>
        <end position="389"/>
    </location>
</feature>
<gene>
    <name evidence="9" type="ORF">ACFFNY_23980</name>
</gene>
<feature type="transmembrane region" description="Helical" evidence="7">
    <location>
        <begin position="253"/>
        <end position="273"/>
    </location>
</feature>
<dbReference type="RefSeq" id="WP_344909302.1">
    <property type="nucleotide sequence ID" value="NZ_BAAAYO010000008.1"/>
</dbReference>
<keyword evidence="2" id="KW-0813">Transport</keyword>
<keyword evidence="10" id="KW-1185">Reference proteome</keyword>
<evidence type="ECO:0000256" key="7">
    <source>
        <dbReference type="SAM" id="Phobius"/>
    </source>
</evidence>